<dbReference type="Proteomes" id="UP000004810">
    <property type="component" value="Unassembled WGS sequence"/>
</dbReference>
<reference evidence="1" key="1">
    <citation type="submission" date="2012-08" db="EMBL/GenBank/DDBJ databases">
        <title>The Genome Sequence of Wuchereria bancrofti.</title>
        <authorList>
            <consortium name="The Broad Institute Genome Sequencing Platform"/>
            <consortium name="Broad Institute Genome Sequencing Center for Infectious Disease"/>
            <person name="Nutman T.B."/>
            <person name="Fink D.L."/>
            <person name="Russ C."/>
            <person name="Young S."/>
            <person name="Zeng Q."/>
            <person name="Koehrsen M."/>
            <person name="Alvarado L."/>
            <person name="Berlin A."/>
            <person name="Borenstein D."/>
            <person name="Chapman S.B."/>
            <person name="Chen Z."/>
            <person name="Engels R."/>
            <person name="Freedman E."/>
            <person name="Gellesch M."/>
            <person name="Goldberg J."/>
            <person name="Griggs A."/>
            <person name="Gujja S."/>
            <person name="Heilman E.R."/>
            <person name="Heiman D."/>
            <person name="Hepburn T."/>
            <person name="Howarth C."/>
            <person name="Jen D."/>
            <person name="Larson L."/>
            <person name="Lewis B."/>
            <person name="Mehta T."/>
            <person name="Park D."/>
            <person name="Pearson M."/>
            <person name="Richards J."/>
            <person name="Roberts A."/>
            <person name="Saif S."/>
            <person name="Shea T."/>
            <person name="Shenoy N."/>
            <person name="Sisk P."/>
            <person name="Stolte C."/>
            <person name="Sykes S."/>
            <person name="Walk T."/>
            <person name="White J."/>
            <person name="Yandava C."/>
            <person name="Haas B."/>
            <person name="Henn M.R."/>
            <person name="Nusbaum C."/>
            <person name="Birren B."/>
        </authorList>
    </citation>
    <scope>NUCLEOTIDE SEQUENCE</scope>
</reference>
<accession>J9DPU4</accession>
<dbReference type="EMBL" id="UYWW01012312">
    <property type="protein sequence ID" value="VDM20468.1"/>
    <property type="molecule type" value="Genomic_DNA"/>
</dbReference>
<gene>
    <name evidence="2" type="ORF">WBA_LOCUS11293</name>
    <name evidence="1" type="ORF">WUBG_17432</name>
</gene>
<evidence type="ECO:0000313" key="4">
    <source>
        <dbReference type="Proteomes" id="UP000270924"/>
    </source>
</evidence>
<reference evidence="2 4" key="3">
    <citation type="submission" date="2018-11" db="EMBL/GenBank/DDBJ databases">
        <authorList>
            <consortium name="Pathogen Informatics"/>
        </authorList>
    </citation>
    <scope>NUCLEOTIDE SEQUENCE [LARGE SCALE GENOMIC DNA]</scope>
</reference>
<sequence>MPLLGVNTTALNPACWRKVAQLLKALHYANFQLHHENWPTLLSFYCCDFGTIYAWQSQKKASLDISIKHGKGIRKYGFRGLDDTNTDLFYGYSQVNKKNVDTYVAEC</sequence>
<keyword evidence="4" id="KW-1185">Reference proteome</keyword>
<reference evidence="3" key="2">
    <citation type="submission" date="2012-08" db="EMBL/GenBank/DDBJ databases">
        <title>The Genome Sequence of Wuchereria bancrofti.</title>
        <authorList>
            <person name="Nutman T.B."/>
            <person name="Fink D.L."/>
            <person name="Russ C."/>
            <person name="Young S."/>
            <person name="Zeng Q."/>
            <person name="Koehrsen M."/>
            <person name="Alvarado L."/>
            <person name="Berlin A."/>
            <person name="Chapman S.B."/>
            <person name="Chen Z."/>
            <person name="Freedman E."/>
            <person name="Gellesch M."/>
            <person name="Goldberg J."/>
            <person name="Griggs A."/>
            <person name="Gujja S."/>
            <person name="Heilman E.R."/>
            <person name="Heiman D."/>
            <person name="Hepburn T."/>
            <person name="Howarth C."/>
            <person name="Jen D."/>
            <person name="Larson L."/>
            <person name="Lewis B."/>
            <person name="Mehta T."/>
            <person name="Park D."/>
            <person name="Pearson M."/>
            <person name="Roberts A."/>
            <person name="Saif S."/>
            <person name="Shea T."/>
            <person name="Shenoy N."/>
            <person name="Sisk P."/>
            <person name="Stolte C."/>
            <person name="Sykes S."/>
            <person name="Walk T."/>
            <person name="White J."/>
            <person name="Yandava C."/>
            <person name="Haas B."/>
            <person name="Henn M.R."/>
            <person name="Nusbaum C."/>
            <person name="Birren B."/>
        </authorList>
    </citation>
    <scope>NUCLEOTIDE SEQUENCE [LARGE SCALE GENOMIC DNA]</scope>
    <source>
        <strain evidence="3">NA</strain>
    </source>
</reference>
<dbReference type="InParanoid" id="J9DPU4"/>
<dbReference type="EMBL" id="ADBV01018004">
    <property type="protein sequence ID" value="EJW71663.1"/>
    <property type="molecule type" value="Genomic_DNA"/>
</dbReference>
<organism evidence="1 3">
    <name type="scientific">Wuchereria bancrofti</name>
    <dbReference type="NCBI Taxonomy" id="6293"/>
    <lineage>
        <taxon>Eukaryota</taxon>
        <taxon>Metazoa</taxon>
        <taxon>Ecdysozoa</taxon>
        <taxon>Nematoda</taxon>
        <taxon>Chromadorea</taxon>
        <taxon>Rhabditida</taxon>
        <taxon>Spirurina</taxon>
        <taxon>Spiruromorpha</taxon>
        <taxon>Filarioidea</taxon>
        <taxon>Onchocercidae</taxon>
        <taxon>Wuchereria</taxon>
    </lineage>
</organism>
<protein>
    <submittedName>
        <fullName evidence="1">Uncharacterized protein</fullName>
    </submittedName>
</protein>
<evidence type="ECO:0000313" key="2">
    <source>
        <dbReference type="EMBL" id="VDM20468.1"/>
    </source>
</evidence>
<proteinExistence type="predicted"/>
<evidence type="ECO:0000313" key="3">
    <source>
        <dbReference type="Proteomes" id="UP000004810"/>
    </source>
</evidence>
<dbReference type="Proteomes" id="UP000270924">
    <property type="component" value="Unassembled WGS sequence"/>
</dbReference>
<name>J9DPU4_WUCBA</name>
<evidence type="ECO:0000313" key="1">
    <source>
        <dbReference type="EMBL" id="EJW71663.1"/>
    </source>
</evidence>
<dbReference type="AlphaFoldDB" id="J9DPU4"/>